<reference evidence="5" key="1">
    <citation type="submission" date="2019-09" db="EMBL/GenBank/DDBJ databases">
        <title>Characterisation of the sponge microbiome using genome-centric metagenomics.</title>
        <authorList>
            <person name="Engelberts J.P."/>
            <person name="Robbins S.J."/>
            <person name="De Goeij J.M."/>
            <person name="Aranda M."/>
            <person name="Bell S.C."/>
            <person name="Webster N.S."/>
        </authorList>
    </citation>
    <scope>NUCLEOTIDE SEQUENCE</scope>
    <source>
        <strain evidence="5">SB0661_bin_32</strain>
    </source>
</reference>
<evidence type="ECO:0000256" key="2">
    <source>
        <dbReference type="ARBA" id="ARBA00022723"/>
    </source>
</evidence>
<evidence type="ECO:0000256" key="1">
    <source>
        <dbReference type="ARBA" id="ARBA00005568"/>
    </source>
</evidence>
<comment type="caution">
    <text evidence="5">The sequence shown here is derived from an EMBL/GenBank/DDBJ whole genome shotgun (WGS) entry which is preliminary data.</text>
</comment>
<dbReference type="AlphaFoldDB" id="A0A6B1D1I2"/>
<sequence>MRENRAKHKLERGETVVCLSGNNSTDMIDQLGPLGFDAIWLEGEHGPVDYGDIPDLTRACDLWGMTSVVRVNRNNEGIIYRTFDLGAQGIVVPHVNTADEARAVVNAAKFHPAGNRGMYTSRQGYGVPDYVHRANDETLVIVLIEDIAAINNLAEILTVDHIDVFFVAPSDLAQSMGHLGNTDHPEVVATIEGAFAQIRAAGRAAGGLVNDDNVADYISLGVQFLLTGWAAWVASGGQAFLGKVEKAGSS</sequence>
<keyword evidence="3" id="KW-0456">Lyase</keyword>
<dbReference type="Gene3D" id="3.20.20.60">
    <property type="entry name" value="Phosphoenolpyruvate-binding domains"/>
    <property type="match status" value="1"/>
</dbReference>
<dbReference type="InterPro" id="IPR050251">
    <property type="entry name" value="HpcH-HpaI_aldolase"/>
</dbReference>
<dbReference type="InterPro" id="IPR040442">
    <property type="entry name" value="Pyrv_kinase-like_dom_sf"/>
</dbReference>
<dbReference type="InterPro" id="IPR015813">
    <property type="entry name" value="Pyrv/PenolPyrv_kinase-like_dom"/>
</dbReference>
<dbReference type="InterPro" id="IPR005000">
    <property type="entry name" value="Aldolase/citrate-lyase_domain"/>
</dbReference>
<protein>
    <recommendedName>
        <fullName evidence="4">HpcH/HpaI aldolase/citrate lyase domain-containing protein</fullName>
    </recommendedName>
</protein>
<dbReference type="EMBL" id="VXMH01000003">
    <property type="protein sequence ID" value="MYC93418.1"/>
    <property type="molecule type" value="Genomic_DNA"/>
</dbReference>
<dbReference type="Pfam" id="PF03328">
    <property type="entry name" value="HpcH_HpaI"/>
    <property type="match status" value="1"/>
</dbReference>
<organism evidence="5">
    <name type="scientific">Caldilineaceae bacterium SB0661_bin_32</name>
    <dbReference type="NCBI Taxonomy" id="2605255"/>
    <lineage>
        <taxon>Bacteria</taxon>
        <taxon>Bacillati</taxon>
        <taxon>Chloroflexota</taxon>
        <taxon>Caldilineae</taxon>
        <taxon>Caldilineales</taxon>
        <taxon>Caldilineaceae</taxon>
    </lineage>
</organism>
<dbReference type="SUPFAM" id="SSF51621">
    <property type="entry name" value="Phosphoenolpyruvate/pyruvate domain"/>
    <property type="match status" value="1"/>
</dbReference>
<name>A0A6B1D1I2_9CHLR</name>
<gene>
    <name evidence="5" type="ORF">F4X14_00475</name>
</gene>
<dbReference type="GO" id="GO:0046872">
    <property type="term" value="F:metal ion binding"/>
    <property type="evidence" value="ECO:0007669"/>
    <property type="project" value="UniProtKB-KW"/>
</dbReference>
<dbReference type="PANTHER" id="PTHR30502">
    <property type="entry name" value="2-KETO-3-DEOXY-L-RHAMNONATE ALDOLASE"/>
    <property type="match status" value="1"/>
</dbReference>
<keyword evidence="2" id="KW-0479">Metal-binding</keyword>
<accession>A0A6B1D1I2</accession>
<proteinExistence type="inferred from homology"/>
<evidence type="ECO:0000313" key="5">
    <source>
        <dbReference type="EMBL" id="MYC93418.1"/>
    </source>
</evidence>
<evidence type="ECO:0000259" key="4">
    <source>
        <dbReference type="Pfam" id="PF03328"/>
    </source>
</evidence>
<evidence type="ECO:0000256" key="3">
    <source>
        <dbReference type="ARBA" id="ARBA00023239"/>
    </source>
</evidence>
<dbReference type="GO" id="GO:0016832">
    <property type="term" value="F:aldehyde-lyase activity"/>
    <property type="evidence" value="ECO:0007669"/>
    <property type="project" value="TreeGrafter"/>
</dbReference>
<dbReference type="GO" id="GO:0005737">
    <property type="term" value="C:cytoplasm"/>
    <property type="evidence" value="ECO:0007669"/>
    <property type="project" value="TreeGrafter"/>
</dbReference>
<comment type="similarity">
    <text evidence="1">Belongs to the HpcH/HpaI aldolase family.</text>
</comment>
<feature type="domain" description="HpcH/HpaI aldolase/citrate lyase" evidence="4">
    <location>
        <begin position="20"/>
        <end position="213"/>
    </location>
</feature>
<dbReference type="PANTHER" id="PTHR30502:SF0">
    <property type="entry name" value="PHOSPHOENOLPYRUVATE CARBOXYLASE FAMILY PROTEIN"/>
    <property type="match status" value="1"/>
</dbReference>